<evidence type="ECO:0000256" key="3">
    <source>
        <dbReference type="ARBA" id="ARBA00023002"/>
    </source>
</evidence>
<evidence type="ECO:0000313" key="7">
    <source>
        <dbReference type="EMBL" id="CAF0930281.1"/>
    </source>
</evidence>
<protein>
    <recommendedName>
        <fullName evidence="6">D-arabinitol 2-dehydrogenase [ribulose-forming]</fullName>
        <ecNumber evidence="5">1.1.1.250</ecNumber>
    </recommendedName>
</protein>
<dbReference type="FunFam" id="3.40.50.720:FF:000240">
    <property type="entry name" value="SDR family oxidoreductase"/>
    <property type="match status" value="1"/>
</dbReference>
<dbReference type="PANTHER" id="PTHR42760">
    <property type="entry name" value="SHORT-CHAIN DEHYDROGENASES/REDUCTASES FAMILY MEMBER"/>
    <property type="match status" value="1"/>
</dbReference>
<dbReference type="EC" id="1.1.1.250" evidence="5"/>
<dbReference type="NCBIfam" id="NF005559">
    <property type="entry name" value="PRK07231.1"/>
    <property type="match status" value="1"/>
</dbReference>
<dbReference type="Gene3D" id="3.40.50.720">
    <property type="entry name" value="NAD(P)-binding Rossmann-like Domain"/>
    <property type="match status" value="1"/>
</dbReference>
<dbReference type="EMBL" id="CAJOBD010001641">
    <property type="protein sequence ID" value="CAF3819656.1"/>
    <property type="molecule type" value="Genomic_DNA"/>
</dbReference>
<dbReference type="PROSITE" id="PS00061">
    <property type="entry name" value="ADH_SHORT"/>
    <property type="match status" value="1"/>
</dbReference>
<dbReference type="PRINTS" id="PR00081">
    <property type="entry name" value="GDHRDH"/>
</dbReference>
<dbReference type="InterPro" id="IPR020904">
    <property type="entry name" value="Sc_DH/Rdtase_CS"/>
</dbReference>
<dbReference type="PRINTS" id="PR00080">
    <property type="entry name" value="SDRFAMILY"/>
</dbReference>
<proteinExistence type="inferred from homology"/>
<reference evidence="7" key="1">
    <citation type="submission" date="2021-02" db="EMBL/GenBank/DDBJ databases">
        <authorList>
            <person name="Nowell W R."/>
        </authorList>
    </citation>
    <scope>NUCLEOTIDE SEQUENCE</scope>
</reference>
<comment type="caution">
    <text evidence="7">The sequence shown here is derived from an EMBL/GenBank/DDBJ whole genome shotgun (WGS) entry which is preliminary data.</text>
</comment>
<organism evidence="7 9">
    <name type="scientific">Rotaria sordida</name>
    <dbReference type="NCBI Taxonomy" id="392033"/>
    <lineage>
        <taxon>Eukaryota</taxon>
        <taxon>Metazoa</taxon>
        <taxon>Spiralia</taxon>
        <taxon>Gnathifera</taxon>
        <taxon>Rotifera</taxon>
        <taxon>Eurotatoria</taxon>
        <taxon>Bdelloidea</taxon>
        <taxon>Philodinida</taxon>
        <taxon>Philodinidae</taxon>
        <taxon>Rotaria</taxon>
    </lineage>
</organism>
<evidence type="ECO:0000256" key="5">
    <source>
        <dbReference type="ARBA" id="ARBA00066831"/>
    </source>
</evidence>
<sequence length="256" mass="27532">MAKSMFNLAGRVALVTGAARGLGFAMARALGEFGARLALFDIDNASVQSAAKTLSNDGFEVLNLHGDVTNVSDVTKCIENVVNKYNSLDIVVNNAGIVYNAPAEEMSLKEWKQVIDVNLTGVFLVSQVAGRQMIKQKSGNIINIASMSGSIANFPQPQCAYNASKAGVILLTKSLASEWVQHNIRVNSISPGYMNTHLTAKGLQNPDYAQHWRTLTPMHRVGEPHELTGLVVFLASDASSYVTGSDILIDGGYTMR</sequence>
<evidence type="ECO:0000256" key="1">
    <source>
        <dbReference type="ARBA" id="ARBA00005194"/>
    </source>
</evidence>
<dbReference type="InterPro" id="IPR002347">
    <property type="entry name" value="SDR_fam"/>
</dbReference>
<gene>
    <name evidence="8" type="ORF">JBS370_LOCUS16378</name>
    <name evidence="7" type="ORF">ZHD862_LOCUS8897</name>
</gene>
<evidence type="ECO:0000313" key="8">
    <source>
        <dbReference type="EMBL" id="CAF3819656.1"/>
    </source>
</evidence>
<dbReference type="Pfam" id="PF13561">
    <property type="entry name" value="adh_short_C2"/>
    <property type="match status" value="1"/>
</dbReference>
<dbReference type="SUPFAM" id="SSF51735">
    <property type="entry name" value="NAD(P)-binding Rossmann-fold domains"/>
    <property type="match status" value="1"/>
</dbReference>
<dbReference type="AlphaFoldDB" id="A0A814BNL9"/>
<dbReference type="GO" id="GO:0047038">
    <property type="term" value="F:D-arabinitol 2-dehydrogenase activity"/>
    <property type="evidence" value="ECO:0007669"/>
    <property type="project" value="UniProtKB-EC"/>
</dbReference>
<evidence type="ECO:0000256" key="2">
    <source>
        <dbReference type="ARBA" id="ARBA00006484"/>
    </source>
</evidence>
<name>A0A814BNL9_9BILA</name>
<evidence type="ECO:0000256" key="4">
    <source>
        <dbReference type="ARBA" id="ARBA00060719"/>
    </source>
</evidence>
<dbReference type="Proteomes" id="UP000663836">
    <property type="component" value="Unassembled WGS sequence"/>
</dbReference>
<evidence type="ECO:0000256" key="6">
    <source>
        <dbReference type="ARBA" id="ARBA00070881"/>
    </source>
</evidence>
<dbReference type="EMBL" id="CAJNOT010000295">
    <property type="protein sequence ID" value="CAF0930281.1"/>
    <property type="molecule type" value="Genomic_DNA"/>
</dbReference>
<dbReference type="Proteomes" id="UP000663864">
    <property type="component" value="Unassembled WGS sequence"/>
</dbReference>
<dbReference type="PANTHER" id="PTHR42760:SF115">
    <property type="entry name" value="3-OXOACYL-[ACYL-CARRIER-PROTEIN] REDUCTASE FABG"/>
    <property type="match status" value="1"/>
</dbReference>
<dbReference type="GO" id="GO:0005975">
    <property type="term" value="P:carbohydrate metabolic process"/>
    <property type="evidence" value="ECO:0007669"/>
    <property type="project" value="UniProtKB-ARBA"/>
</dbReference>
<comment type="pathway">
    <text evidence="1">Lipid metabolism; fatty acid biosynthesis.</text>
</comment>
<evidence type="ECO:0000313" key="9">
    <source>
        <dbReference type="Proteomes" id="UP000663864"/>
    </source>
</evidence>
<dbReference type="InterPro" id="IPR036291">
    <property type="entry name" value="NAD(P)-bd_dom_sf"/>
</dbReference>
<accession>A0A814BNL9</accession>
<comment type="pathway">
    <text evidence="4">Carbohydrate metabolism; D-arabinitol metabolism.</text>
</comment>
<keyword evidence="3" id="KW-0560">Oxidoreductase</keyword>
<comment type="similarity">
    <text evidence="2">Belongs to the short-chain dehydrogenases/reductases (SDR) family.</text>
</comment>